<keyword evidence="11" id="KW-1185">Reference proteome</keyword>
<evidence type="ECO:0000256" key="7">
    <source>
        <dbReference type="SAM" id="MobiDB-lite"/>
    </source>
</evidence>
<feature type="transmembrane region" description="Helical" evidence="8">
    <location>
        <begin position="277"/>
        <end position="299"/>
    </location>
</feature>
<dbReference type="CDD" id="cd06173">
    <property type="entry name" value="MFS_MefA_like"/>
    <property type="match status" value="1"/>
</dbReference>
<feature type="transmembrane region" description="Helical" evidence="8">
    <location>
        <begin position="38"/>
        <end position="60"/>
    </location>
</feature>
<dbReference type="GO" id="GO:0005886">
    <property type="term" value="C:plasma membrane"/>
    <property type="evidence" value="ECO:0007669"/>
    <property type="project" value="UniProtKB-SubCell"/>
</dbReference>
<evidence type="ECO:0000256" key="6">
    <source>
        <dbReference type="ARBA" id="ARBA00023136"/>
    </source>
</evidence>
<keyword evidence="6 8" id="KW-0472">Membrane</keyword>
<keyword evidence="2" id="KW-0813">Transport</keyword>
<dbReference type="PROSITE" id="PS50850">
    <property type="entry name" value="MFS"/>
    <property type="match status" value="1"/>
</dbReference>
<organism evidence="10 11">
    <name type="scientific">Aeromicrobium yanjiei</name>
    <dbReference type="NCBI Taxonomy" id="2662028"/>
    <lineage>
        <taxon>Bacteria</taxon>
        <taxon>Bacillati</taxon>
        <taxon>Actinomycetota</taxon>
        <taxon>Actinomycetes</taxon>
        <taxon>Propionibacteriales</taxon>
        <taxon>Nocardioidaceae</taxon>
        <taxon>Aeromicrobium</taxon>
    </lineage>
</organism>
<reference evidence="10 11" key="1">
    <citation type="submission" date="2019-11" db="EMBL/GenBank/DDBJ databases">
        <authorList>
            <person name="Li J."/>
        </authorList>
    </citation>
    <scope>NUCLEOTIDE SEQUENCE [LARGE SCALE GENOMIC DNA]</scope>
    <source>
        <strain evidence="10 11">MF47</strain>
    </source>
</reference>
<evidence type="ECO:0000256" key="2">
    <source>
        <dbReference type="ARBA" id="ARBA00022448"/>
    </source>
</evidence>
<feature type="transmembrane region" description="Helical" evidence="8">
    <location>
        <begin position="173"/>
        <end position="192"/>
    </location>
</feature>
<sequence length="412" mass="42801">MFDRSFGSLFWGKLLTVTGTLVQSIVAAIVVFEATDSALMVGLVSVFQFGPQLLLTPLAGKWADTYSAFKQVLAGRGLCFVGSVILAVWAYLVPDPDSGRDVVPVFFASCIIGLGFVVGGPVMQSMIPRMIRPGELSKAMALNSSPMTIGRVAGPAVGALLTVHFGAVAAFSVAVFTQLAFLILLFFIRFPAQPERLATTDYSVRAGLRHVWSDRTLLMLLAVTAALGFASEPSVTLAPPLADHVGGSARLVGELSSAFGLGALLGLVLLSPLGRWLSHAAITSLGIWIMAVGLVLSAVSTVAPMATASFAVAGFGFMAAFTAAATLIQERVPDVLRGRVMALWLIAFIGFRPIGAAIDGVLADVVSVEFAFAVSAALLALTGVWWRPGRAAASVPDPAATPAGDSVVPGRA</sequence>
<feature type="domain" description="Major facilitator superfamily (MFS) profile" evidence="9">
    <location>
        <begin position="216"/>
        <end position="412"/>
    </location>
</feature>
<evidence type="ECO:0000256" key="5">
    <source>
        <dbReference type="ARBA" id="ARBA00022989"/>
    </source>
</evidence>
<evidence type="ECO:0000256" key="3">
    <source>
        <dbReference type="ARBA" id="ARBA00022475"/>
    </source>
</evidence>
<feature type="transmembrane region" description="Helical" evidence="8">
    <location>
        <begin position="12"/>
        <end position="32"/>
    </location>
</feature>
<evidence type="ECO:0000313" key="11">
    <source>
        <dbReference type="Proteomes" id="UP000392064"/>
    </source>
</evidence>
<evidence type="ECO:0000259" key="9">
    <source>
        <dbReference type="PROSITE" id="PS50850"/>
    </source>
</evidence>
<name>A0A5Q2MII3_9ACTN</name>
<dbReference type="SUPFAM" id="SSF103473">
    <property type="entry name" value="MFS general substrate transporter"/>
    <property type="match status" value="1"/>
</dbReference>
<protein>
    <submittedName>
        <fullName evidence="10">MFS transporter</fullName>
    </submittedName>
</protein>
<dbReference type="RefSeq" id="WP_153652839.1">
    <property type="nucleotide sequence ID" value="NZ_CP045737.1"/>
</dbReference>
<dbReference type="Pfam" id="PF05977">
    <property type="entry name" value="MFS_3"/>
    <property type="match status" value="1"/>
</dbReference>
<evidence type="ECO:0000256" key="8">
    <source>
        <dbReference type="SAM" id="Phobius"/>
    </source>
</evidence>
<dbReference type="GO" id="GO:0022857">
    <property type="term" value="F:transmembrane transporter activity"/>
    <property type="evidence" value="ECO:0007669"/>
    <property type="project" value="InterPro"/>
</dbReference>
<comment type="subcellular location">
    <subcellularLocation>
        <location evidence="1">Cell membrane</location>
        <topology evidence="1">Multi-pass membrane protein</topology>
    </subcellularLocation>
</comment>
<keyword evidence="3" id="KW-1003">Cell membrane</keyword>
<feature type="transmembrane region" description="Helical" evidence="8">
    <location>
        <begin position="105"/>
        <end position="127"/>
    </location>
</feature>
<dbReference type="Proteomes" id="UP000392064">
    <property type="component" value="Chromosome"/>
</dbReference>
<dbReference type="AlphaFoldDB" id="A0A5Q2MII3"/>
<feature type="transmembrane region" description="Helical" evidence="8">
    <location>
        <begin position="72"/>
        <end position="93"/>
    </location>
</feature>
<proteinExistence type="predicted"/>
<dbReference type="KEGG" id="aef:GEV26_09470"/>
<keyword evidence="4 8" id="KW-0812">Transmembrane</keyword>
<feature type="transmembrane region" description="Helical" evidence="8">
    <location>
        <begin position="305"/>
        <end position="328"/>
    </location>
</feature>
<dbReference type="Gene3D" id="1.20.1250.20">
    <property type="entry name" value="MFS general substrate transporter like domains"/>
    <property type="match status" value="1"/>
</dbReference>
<feature type="transmembrane region" description="Helical" evidence="8">
    <location>
        <begin position="212"/>
        <end position="231"/>
    </location>
</feature>
<feature type="transmembrane region" description="Helical" evidence="8">
    <location>
        <begin position="370"/>
        <end position="386"/>
    </location>
</feature>
<dbReference type="InterPro" id="IPR020846">
    <property type="entry name" value="MFS_dom"/>
</dbReference>
<feature type="transmembrane region" description="Helical" evidence="8">
    <location>
        <begin position="340"/>
        <end position="358"/>
    </location>
</feature>
<keyword evidence="5 8" id="KW-1133">Transmembrane helix</keyword>
<dbReference type="PANTHER" id="PTHR23513">
    <property type="entry name" value="INTEGRAL MEMBRANE EFFLUX PROTEIN-RELATED"/>
    <property type="match status" value="1"/>
</dbReference>
<evidence type="ECO:0000313" key="10">
    <source>
        <dbReference type="EMBL" id="QGG41571.1"/>
    </source>
</evidence>
<evidence type="ECO:0000256" key="4">
    <source>
        <dbReference type="ARBA" id="ARBA00022692"/>
    </source>
</evidence>
<evidence type="ECO:0000256" key="1">
    <source>
        <dbReference type="ARBA" id="ARBA00004651"/>
    </source>
</evidence>
<dbReference type="PANTHER" id="PTHR23513:SF11">
    <property type="entry name" value="STAPHYLOFERRIN A TRANSPORTER"/>
    <property type="match status" value="1"/>
</dbReference>
<gene>
    <name evidence="10" type="ORF">GEV26_09470</name>
</gene>
<feature type="transmembrane region" description="Helical" evidence="8">
    <location>
        <begin position="251"/>
        <end position="270"/>
    </location>
</feature>
<dbReference type="InterPro" id="IPR036259">
    <property type="entry name" value="MFS_trans_sf"/>
</dbReference>
<dbReference type="EMBL" id="CP045737">
    <property type="protein sequence ID" value="QGG41571.1"/>
    <property type="molecule type" value="Genomic_DNA"/>
</dbReference>
<feature type="region of interest" description="Disordered" evidence="7">
    <location>
        <begin position="392"/>
        <end position="412"/>
    </location>
</feature>
<dbReference type="InterPro" id="IPR010290">
    <property type="entry name" value="TM_effector"/>
</dbReference>
<accession>A0A5Q2MII3</accession>